<feature type="transmembrane region" description="Helical" evidence="6">
    <location>
        <begin position="459"/>
        <end position="479"/>
    </location>
</feature>
<evidence type="ECO:0000256" key="3">
    <source>
        <dbReference type="ARBA" id="ARBA00023163"/>
    </source>
</evidence>
<feature type="domain" description="BHLH" evidence="7">
    <location>
        <begin position="161"/>
        <end position="211"/>
    </location>
</feature>
<dbReference type="AlphaFoldDB" id="A0A6A6MJ50"/>
<reference evidence="8 9" key="1">
    <citation type="journal article" date="2020" name="Mol. Plant">
        <title>The Chromosome-Based Rubber Tree Genome Provides New Insights into Spurge Genome Evolution and Rubber Biosynthesis.</title>
        <authorList>
            <person name="Liu J."/>
            <person name="Shi C."/>
            <person name="Shi C.C."/>
            <person name="Li W."/>
            <person name="Zhang Q.J."/>
            <person name="Zhang Y."/>
            <person name="Li K."/>
            <person name="Lu H.F."/>
            <person name="Shi C."/>
            <person name="Zhu S.T."/>
            <person name="Xiao Z.Y."/>
            <person name="Nan H."/>
            <person name="Yue Y."/>
            <person name="Zhu X.G."/>
            <person name="Wu Y."/>
            <person name="Hong X.N."/>
            <person name="Fan G.Y."/>
            <person name="Tong Y."/>
            <person name="Zhang D."/>
            <person name="Mao C.L."/>
            <person name="Liu Y.L."/>
            <person name="Hao S.J."/>
            <person name="Liu W.Q."/>
            <person name="Lv M.Q."/>
            <person name="Zhang H.B."/>
            <person name="Liu Y."/>
            <person name="Hu-Tang G.R."/>
            <person name="Wang J.P."/>
            <person name="Wang J.H."/>
            <person name="Sun Y.H."/>
            <person name="Ni S.B."/>
            <person name="Chen W.B."/>
            <person name="Zhang X.C."/>
            <person name="Jiao Y.N."/>
            <person name="Eichler E.E."/>
            <person name="Li G.H."/>
            <person name="Liu X."/>
            <person name="Gao L.Z."/>
        </authorList>
    </citation>
    <scope>NUCLEOTIDE SEQUENCE [LARGE SCALE GENOMIC DNA]</scope>
    <source>
        <strain evidence="9">cv. GT1</strain>
        <tissue evidence="8">Leaf</tissue>
    </source>
</reference>
<feature type="transmembrane region" description="Helical" evidence="6">
    <location>
        <begin position="305"/>
        <end position="324"/>
    </location>
</feature>
<dbReference type="EMBL" id="JAAGAX010000005">
    <property type="protein sequence ID" value="KAF2313772.1"/>
    <property type="molecule type" value="Genomic_DNA"/>
</dbReference>
<dbReference type="Pfam" id="PF00010">
    <property type="entry name" value="HLH"/>
    <property type="match status" value="1"/>
</dbReference>
<dbReference type="PANTHER" id="PTHR47513:SF1">
    <property type="entry name" value="OS07G0283200 PROTEIN"/>
    <property type="match status" value="1"/>
</dbReference>
<dbReference type="Proteomes" id="UP000467840">
    <property type="component" value="Chromosome 15"/>
</dbReference>
<sequence length="566" mass="63920">MAEFTEYLQRLRTSQPFIEMDMNIHMLKQLPELNPSILENFSVNDFLVDSFLAHHQQPPEFPASYDHNGLSSTFHHPDILNSATIVHAVASTSSQNLFPDNCKKRKAEAQSTSSSKNISPTASTTNTKKKNKLGRGKKGKNKEKEVDEAEEVIHVRAKRGQATDSHSIAERVRREKINNKLRCLQDLVPGCHKSMGIAVMLDEIINYVHSLQNQVEFLSMELAAASCSYDLNLETETSKRLRHTPLQIIHIIGNLLRIWSVYSMYRYLSQTGASVVLFIFSCLVPSSILFLALQKPWKGRPLSNQQVVPSIINGAITALYFILWGKGLKSCGPLRAILAEYSGAVLGVLSATLYGRRSHLWKKGMKHYKLIAMPNLLWSGAKYNKWLFFSSTRWVGSLQCGHLSTSYLKDTVDTEDHTEEVLSMTAMTIPILAGILSALRRVIARRVSLKNQLKRRLHAITITAATCFLFPVAMWDFIIGSSSDSSIELPFSAWAFLSTILFGVILIFYVDSIAEERGTLTFYRPCHFTASVNLAVDYMENVKLLRPSHSPLRWRSHARRHPFYTS</sequence>
<keyword evidence="9" id="KW-1185">Reference proteome</keyword>
<evidence type="ECO:0000313" key="9">
    <source>
        <dbReference type="Proteomes" id="UP000467840"/>
    </source>
</evidence>
<name>A0A6A6MJ50_HEVBR</name>
<comment type="subcellular location">
    <subcellularLocation>
        <location evidence="1">Nucleus</location>
    </subcellularLocation>
</comment>
<evidence type="ECO:0000256" key="5">
    <source>
        <dbReference type="SAM" id="MobiDB-lite"/>
    </source>
</evidence>
<organism evidence="8 9">
    <name type="scientific">Hevea brasiliensis</name>
    <name type="common">Para rubber tree</name>
    <name type="synonym">Siphonia brasiliensis</name>
    <dbReference type="NCBI Taxonomy" id="3981"/>
    <lineage>
        <taxon>Eukaryota</taxon>
        <taxon>Viridiplantae</taxon>
        <taxon>Streptophyta</taxon>
        <taxon>Embryophyta</taxon>
        <taxon>Tracheophyta</taxon>
        <taxon>Spermatophyta</taxon>
        <taxon>Magnoliopsida</taxon>
        <taxon>eudicotyledons</taxon>
        <taxon>Gunneridae</taxon>
        <taxon>Pentapetalae</taxon>
        <taxon>rosids</taxon>
        <taxon>fabids</taxon>
        <taxon>Malpighiales</taxon>
        <taxon>Euphorbiaceae</taxon>
        <taxon>Crotonoideae</taxon>
        <taxon>Micrandreae</taxon>
        <taxon>Hevea</taxon>
    </lineage>
</organism>
<keyword evidence="2" id="KW-0805">Transcription regulation</keyword>
<evidence type="ECO:0000256" key="4">
    <source>
        <dbReference type="ARBA" id="ARBA00023242"/>
    </source>
</evidence>
<proteinExistence type="predicted"/>
<dbReference type="SUPFAM" id="SSF47459">
    <property type="entry name" value="HLH, helix-loop-helix DNA-binding domain"/>
    <property type="match status" value="1"/>
</dbReference>
<feature type="transmembrane region" description="Helical" evidence="6">
    <location>
        <begin position="421"/>
        <end position="439"/>
    </location>
</feature>
<evidence type="ECO:0000256" key="2">
    <source>
        <dbReference type="ARBA" id="ARBA00023015"/>
    </source>
</evidence>
<dbReference type="CDD" id="cd18919">
    <property type="entry name" value="bHLH_AtBPE_like"/>
    <property type="match status" value="1"/>
</dbReference>
<dbReference type="Gene3D" id="4.10.280.10">
    <property type="entry name" value="Helix-loop-helix DNA-binding domain"/>
    <property type="match status" value="1"/>
</dbReference>
<dbReference type="PANTHER" id="PTHR47513">
    <property type="entry name" value="ZINC TRANSPORTER"/>
    <property type="match status" value="1"/>
</dbReference>
<keyword evidence="6" id="KW-1133">Transmembrane helix</keyword>
<keyword evidence="6" id="KW-0812">Transmembrane</keyword>
<dbReference type="GO" id="GO:0005634">
    <property type="term" value="C:nucleus"/>
    <property type="evidence" value="ECO:0007669"/>
    <property type="project" value="UniProtKB-SubCell"/>
</dbReference>
<keyword evidence="6" id="KW-0472">Membrane</keyword>
<dbReference type="InterPro" id="IPR036638">
    <property type="entry name" value="HLH_DNA-bd_sf"/>
</dbReference>
<dbReference type="SMART" id="SM00353">
    <property type="entry name" value="HLH"/>
    <property type="match status" value="1"/>
</dbReference>
<protein>
    <recommendedName>
        <fullName evidence="7">BHLH domain-containing protein</fullName>
    </recommendedName>
</protein>
<dbReference type="GO" id="GO:0046983">
    <property type="term" value="F:protein dimerization activity"/>
    <property type="evidence" value="ECO:0007669"/>
    <property type="project" value="InterPro"/>
</dbReference>
<comment type="caution">
    <text evidence="8">The sequence shown here is derived from an EMBL/GenBank/DDBJ whole genome shotgun (WGS) entry which is preliminary data.</text>
</comment>
<evidence type="ECO:0000256" key="6">
    <source>
        <dbReference type="SAM" id="Phobius"/>
    </source>
</evidence>
<keyword evidence="3" id="KW-0804">Transcription</keyword>
<accession>A0A6A6MJ50</accession>
<evidence type="ECO:0000313" key="8">
    <source>
        <dbReference type="EMBL" id="KAF2313772.1"/>
    </source>
</evidence>
<evidence type="ECO:0000259" key="7">
    <source>
        <dbReference type="PROSITE" id="PS50888"/>
    </source>
</evidence>
<feature type="transmembrane region" description="Helical" evidence="6">
    <location>
        <begin position="271"/>
        <end position="293"/>
    </location>
</feature>
<keyword evidence="4" id="KW-0539">Nucleus</keyword>
<gene>
    <name evidence="8" type="ORF">GH714_013321</name>
</gene>
<feature type="transmembrane region" description="Helical" evidence="6">
    <location>
        <begin position="336"/>
        <end position="355"/>
    </location>
</feature>
<dbReference type="InterPro" id="IPR011598">
    <property type="entry name" value="bHLH_dom"/>
</dbReference>
<feature type="compositionally biased region" description="Polar residues" evidence="5">
    <location>
        <begin position="109"/>
        <end position="123"/>
    </location>
</feature>
<feature type="transmembrane region" description="Helical" evidence="6">
    <location>
        <begin position="491"/>
        <end position="510"/>
    </location>
</feature>
<feature type="compositionally biased region" description="Basic residues" evidence="5">
    <location>
        <begin position="127"/>
        <end position="141"/>
    </location>
</feature>
<evidence type="ECO:0000256" key="1">
    <source>
        <dbReference type="ARBA" id="ARBA00004123"/>
    </source>
</evidence>
<feature type="region of interest" description="Disordered" evidence="5">
    <location>
        <begin position="96"/>
        <end position="150"/>
    </location>
</feature>
<dbReference type="PROSITE" id="PS50888">
    <property type="entry name" value="BHLH"/>
    <property type="match status" value="1"/>
</dbReference>